<dbReference type="Pfam" id="PF24883">
    <property type="entry name" value="NPHP3_N"/>
    <property type="match status" value="1"/>
</dbReference>
<gene>
    <name evidence="4" type="ORF">FA13DRAFT_1107648</name>
</gene>
<evidence type="ECO:0000259" key="3">
    <source>
        <dbReference type="Pfam" id="PF24883"/>
    </source>
</evidence>
<evidence type="ECO:0000256" key="2">
    <source>
        <dbReference type="SAM" id="MobiDB-lite"/>
    </source>
</evidence>
<dbReference type="InterPro" id="IPR027417">
    <property type="entry name" value="P-loop_NTPase"/>
</dbReference>
<evidence type="ECO:0000313" key="4">
    <source>
        <dbReference type="EMBL" id="TEB09412.1"/>
    </source>
</evidence>
<dbReference type="EMBL" id="QPFP01000506">
    <property type="protein sequence ID" value="TEB09412.1"/>
    <property type="molecule type" value="Genomic_DNA"/>
</dbReference>
<organism evidence="4 5">
    <name type="scientific">Coprinellus micaceus</name>
    <name type="common">Glistening ink-cap mushroom</name>
    <name type="synonym">Coprinus micaceus</name>
    <dbReference type="NCBI Taxonomy" id="71717"/>
    <lineage>
        <taxon>Eukaryota</taxon>
        <taxon>Fungi</taxon>
        <taxon>Dikarya</taxon>
        <taxon>Basidiomycota</taxon>
        <taxon>Agaricomycotina</taxon>
        <taxon>Agaricomycetes</taxon>
        <taxon>Agaricomycetidae</taxon>
        <taxon>Agaricales</taxon>
        <taxon>Agaricineae</taxon>
        <taxon>Psathyrellaceae</taxon>
        <taxon>Coprinellus</taxon>
    </lineage>
</organism>
<keyword evidence="5" id="KW-1185">Reference proteome</keyword>
<keyword evidence="1" id="KW-0677">Repeat</keyword>
<dbReference type="PANTHER" id="PTHR10039:SF17">
    <property type="entry name" value="FUNGAL STAND N-TERMINAL GOODBYE DOMAIN-CONTAINING PROTEIN-RELATED"/>
    <property type="match status" value="1"/>
</dbReference>
<feature type="compositionally biased region" description="Basic and acidic residues" evidence="2">
    <location>
        <begin position="14"/>
        <end position="23"/>
    </location>
</feature>
<evidence type="ECO:0000256" key="1">
    <source>
        <dbReference type="ARBA" id="ARBA00022737"/>
    </source>
</evidence>
<feature type="domain" description="Nephrocystin 3-like N-terminal" evidence="3">
    <location>
        <begin position="136"/>
        <end position="307"/>
    </location>
</feature>
<dbReference type="PANTHER" id="PTHR10039">
    <property type="entry name" value="AMELOGENIN"/>
    <property type="match status" value="1"/>
</dbReference>
<sequence>MNDSTMDGMTLGAVERHPAREQTETPDSSGFIHITPWDGDSDGFDEANVASLDMGEGSMSPAVQHHPFTRRSSLAGGALTKTYASQRRFSGAPFANIADLIVPLDPIPDASHTRDRTVSPPNSKCFAGTRKPVLKKIRSWVDSSVLLSNPHIMWVYGYAGCGKSAIAQDIAEYFAGQKRLAASFFFFRGSGDRNKTSRFARTIASQVAVNVSAAAPIIGSVLDAKPGLLEAKVTSLSAQFRHLVLEPINKIKWNGLAASLRHGPFLVVLDGLDECEDKAEIAALIEDMVEYFSKNPRTPLRFLICSRVDSHIHERLYLSNQVTLLDLVKQTSDKDISTALDIVISDQKLSWLSRDDKDRLTTHIGGSFIFMTTVIKSLFEPGIDGGLAPVARLAEVLAMRPDFDSLYTSILMQAQDIPHFLDVVSTITLARLALPIAHIAELVGIGTADVVEVLASLHSIVQVPDDDRTPVTLWHTSLRDFLSSPDRAGPFLASHRPLASGCAILLANAHHEPPPMALKYCQHFAVEHWRKFLAVEGDTDTFTTELDRICRHSERVFTNELVAEFHTHLIEMIMGADNWKGLIILRNAGVNLAMPLSDGSTALEVVTLSRKLEGFHVLLQANYGVLDQPFRGAHDILEHPSAANIDLLTPVTQM</sequence>
<dbReference type="Gene3D" id="3.40.50.300">
    <property type="entry name" value="P-loop containing nucleotide triphosphate hydrolases"/>
    <property type="match status" value="1"/>
</dbReference>
<dbReference type="SUPFAM" id="SSF52540">
    <property type="entry name" value="P-loop containing nucleoside triphosphate hydrolases"/>
    <property type="match status" value="1"/>
</dbReference>
<dbReference type="Proteomes" id="UP000298030">
    <property type="component" value="Unassembled WGS sequence"/>
</dbReference>
<proteinExistence type="predicted"/>
<reference evidence="4 5" key="1">
    <citation type="journal article" date="2019" name="Nat. Ecol. Evol.">
        <title>Megaphylogeny resolves global patterns of mushroom evolution.</title>
        <authorList>
            <person name="Varga T."/>
            <person name="Krizsan K."/>
            <person name="Foldi C."/>
            <person name="Dima B."/>
            <person name="Sanchez-Garcia M."/>
            <person name="Sanchez-Ramirez S."/>
            <person name="Szollosi G.J."/>
            <person name="Szarkandi J.G."/>
            <person name="Papp V."/>
            <person name="Albert L."/>
            <person name="Andreopoulos W."/>
            <person name="Angelini C."/>
            <person name="Antonin V."/>
            <person name="Barry K.W."/>
            <person name="Bougher N.L."/>
            <person name="Buchanan P."/>
            <person name="Buyck B."/>
            <person name="Bense V."/>
            <person name="Catcheside P."/>
            <person name="Chovatia M."/>
            <person name="Cooper J."/>
            <person name="Damon W."/>
            <person name="Desjardin D."/>
            <person name="Finy P."/>
            <person name="Geml J."/>
            <person name="Haridas S."/>
            <person name="Hughes K."/>
            <person name="Justo A."/>
            <person name="Karasinski D."/>
            <person name="Kautmanova I."/>
            <person name="Kiss B."/>
            <person name="Kocsube S."/>
            <person name="Kotiranta H."/>
            <person name="LaButti K.M."/>
            <person name="Lechner B.E."/>
            <person name="Liimatainen K."/>
            <person name="Lipzen A."/>
            <person name="Lukacs Z."/>
            <person name="Mihaltcheva S."/>
            <person name="Morgado L.N."/>
            <person name="Niskanen T."/>
            <person name="Noordeloos M.E."/>
            <person name="Ohm R.A."/>
            <person name="Ortiz-Santana B."/>
            <person name="Ovrebo C."/>
            <person name="Racz N."/>
            <person name="Riley R."/>
            <person name="Savchenko A."/>
            <person name="Shiryaev A."/>
            <person name="Soop K."/>
            <person name="Spirin V."/>
            <person name="Szebenyi C."/>
            <person name="Tomsovsky M."/>
            <person name="Tulloss R.E."/>
            <person name="Uehling J."/>
            <person name="Grigoriev I.V."/>
            <person name="Vagvolgyi C."/>
            <person name="Papp T."/>
            <person name="Martin F.M."/>
            <person name="Miettinen O."/>
            <person name="Hibbett D.S."/>
            <person name="Nagy L.G."/>
        </authorList>
    </citation>
    <scope>NUCLEOTIDE SEQUENCE [LARGE SCALE GENOMIC DNA]</scope>
    <source>
        <strain evidence="4 5">FP101781</strain>
    </source>
</reference>
<dbReference type="OrthoDB" id="4760524at2759"/>
<evidence type="ECO:0000313" key="5">
    <source>
        <dbReference type="Proteomes" id="UP000298030"/>
    </source>
</evidence>
<dbReference type="InterPro" id="IPR056884">
    <property type="entry name" value="NPHP3-like_N"/>
</dbReference>
<comment type="caution">
    <text evidence="4">The sequence shown here is derived from an EMBL/GenBank/DDBJ whole genome shotgun (WGS) entry which is preliminary data.</text>
</comment>
<accession>A0A4Y7RL46</accession>
<dbReference type="AlphaFoldDB" id="A0A4Y7RL46"/>
<name>A0A4Y7RL46_COPMI</name>
<protein>
    <recommendedName>
        <fullName evidence="3">Nephrocystin 3-like N-terminal domain-containing protein</fullName>
    </recommendedName>
</protein>
<dbReference type="STRING" id="71717.A0A4Y7RL46"/>
<feature type="region of interest" description="Disordered" evidence="2">
    <location>
        <begin position="1"/>
        <end position="31"/>
    </location>
</feature>